<name>A0A2P9AR79_9HYPH</name>
<evidence type="ECO:0000313" key="3">
    <source>
        <dbReference type="Proteomes" id="UP000245698"/>
    </source>
</evidence>
<organism evidence="2 3">
    <name type="scientific">Mesorhizobium delmotii</name>
    <dbReference type="NCBI Taxonomy" id="1631247"/>
    <lineage>
        <taxon>Bacteria</taxon>
        <taxon>Pseudomonadati</taxon>
        <taxon>Pseudomonadota</taxon>
        <taxon>Alphaproteobacteria</taxon>
        <taxon>Hyphomicrobiales</taxon>
        <taxon>Phyllobacteriaceae</taxon>
        <taxon>Mesorhizobium</taxon>
    </lineage>
</organism>
<keyword evidence="3" id="KW-1185">Reference proteome</keyword>
<evidence type="ECO:0000313" key="2">
    <source>
        <dbReference type="EMBL" id="SJM33649.1"/>
    </source>
</evidence>
<feature type="signal peptide" evidence="1">
    <location>
        <begin position="1"/>
        <end position="20"/>
    </location>
</feature>
<accession>A0A2P9AR79</accession>
<dbReference type="Proteomes" id="UP000245698">
    <property type="component" value="Unassembled WGS sequence"/>
</dbReference>
<gene>
    <name evidence="2" type="ORF">BQ8482_360050</name>
</gene>
<reference evidence="3" key="1">
    <citation type="submission" date="2016-12" db="EMBL/GenBank/DDBJ databases">
        <authorList>
            <person name="Brunel B."/>
        </authorList>
    </citation>
    <scope>NUCLEOTIDE SEQUENCE [LARGE SCALE GENOMIC DNA]</scope>
</reference>
<protein>
    <recommendedName>
        <fullName evidence="4">Lipoprotein</fullName>
    </recommendedName>
</protein>
<dbReference type="EMBL" id="FUIG01000044">
    <property type="protein sequence ID" value="SJM33649.1"/>
    <property type="molecule type" value="Genomic_DNA"/>
</dbReference>
<sequence>MKLIAPALIAAAASMSAASAQDEPSPFAEPRVEYLSQFAEPHKKVFVLERYDASGKLVAREVDEISSPVEIIDATHRKINGVEYVLRGLTSCPSKKVIYNRVQTWDCKDAAKDDAGTIYNERASVILCKTLVLQATPGTPDPVSCFARVGEGSNNDPFLVANDDDSMVFQGFAQIAVDKKGKPLRPDLLESAVMGKEMGLGDTSQ</sequence>
<proteinExistence type="predicted"/>
<evidence type="ECO:0008006" key="4">
    <source>
        <dbReference type="Google" id="ProtNLM"/>
    </source>
</evidence>
<evidence type="ECO:0000256" key="1">
    <source>
        <dbReference type="SAM" id="SignalP"/>
    </source>
</evidence>
<feature type="chain" id="PRO_5015204311" description="Lipoprotein" evidence="1">
    <location>
        <begin position="21"/>
        <end position="205"/>
    </location>
</feature>
<dbReference type="RefSeq" id="WP_133254838.1">
    <property type="nucleotide sequence ID" value="NZ_FUIG01000044.1"/>
</dbReference>
<keyword evidence="1" id="KW-0732">Signal</keyword>
<dbReference type="AlphaFoldDB" id="A0A2P9AR79"/>